<sequence>MPWGISLRKVSHSTYLTENFRFSPLSYFPRAGYHYSEDVDTERKTGDFLVYSFLLILILLLLARDSRDNVADLMKTSPPTELILDILGSIFLNYVPFHYRGTGKGAKRLY</sequence>
<feature type="transmembrane region" description="Helical" evidence="1">
    <location>
        <begin position="48"/>
        <end position="64"/>
    </location>
</feature>
<evidence type="ECO:0000256" key="1">
    <source>
        <dbReference type="SAM" id="Phobius"/>
    </source>
</evidence>
<protein>
    <submittedName>
        <fullName evidence="2">Uncharacterized protein</fullName>
    </submittedName>
</protein>
<gene>
    <name evidence="2" type="ORF">PIB30_018184</name>
</gene>
<dbReference type="Proteomes" id="UP001341840">
    <property type="component" value="Unassembled WGS sequence"/>
</dbReference>
<keyword evidence="1" id="KW-0472">Membrane</keyword>
<evidence type="ECO:0000313" key="2">
    <source>
        <dbReference type="EMBL" id="MED6132346.1"/>
    </source>
</evidence>
<dbReference type="EMBL" id="JASCZI010060469">
    <property type="protein sequence ID" value="MED6132346.1"/>
    <property type="molecule type" value="Genomic_DNA"/>
</dbReference>
<keyword evidence="1" id="KW-0812">Transmembrane</keyword>
<proteinExistence type="predicted"/>
<organism evidence="2 3">
    <name type="scientific">Stylosanthes scabra</name>
    <dbReference type="NCBI Taxonomy" id="79078"/>
    <lineage>
        <taxon>Eukaryota</taxon>
        <taxon>Viridiplantae</taxon>
        <taxon>Streptophyta</taxon>
        <taxon>Embryophyta</taxon>
        <taxon>Tracheophyta</taxon>
        <taxon>Spermatophyta</taxon>
        <taxon>Magnoliopsida</taxon>
        <taxon>eudicotyledons</taxon>
        <taxon>Gunneridae</taxon>
        <taxon>Pentapetalae</taxon>
        <taxon>rosids</taxon>
        <taxon>fabids</taxon>
        <taxon>Fabales</taxon>
        <taxon>Fabaceae</taxon>
        <taxon>Papilionoideae</taxon>
        <taxon>50 kb inversion clade</taxon>
        <taxon>dalbergioids sensu lato</taxon>
        <taxon>Dalbergieae</taxon>
        <taxon>Pterocarpus clade</taxon>
        <taxon>Stylosanthes</taxon>
    </lineage>
</organism>
<name>A0ABU6S871_9FABA</name>
<reference evidence="2 3" key="1">
    <citation type="journal article" date="2023" name="Plants (Basel)">
        <title>Bridging the Gap: Combining Genomics and Transcriptomics Approaches to Understand Stylosanthes scabra, an Orphan Legume from the Brazilian Caatinga.</title>
        <authorList>
            <person name="Ferreira-Neto J.R.C."/>
            <person name="da Silva M.D."/>
            <person name="Binneck E."/>
            <person name="de Melo N.F."/>
            <person name="da Silva R.H."/>
            <person name="de Melo A.L.T.M."/>
            <person name="Pandolfi V."/>
            <person name="Bustamante F.O."/>
            <person name="Brasileiro-Vidal A.C."/>
            <person name="Benko-Iseppon A.M."/>
        </authorList>
    </citation>
    <scope>NUCLEOTIDE SEQUENCE [LARGE SCALE GENOMIC DNA]</scope>
    <source>
        <tissue evidence="2">Leaves</tissue>
    </source>
</reference>
<keyword evidence="1" id="KW-1133">Transmembrane helix</keyword>
<keyword evidence="3" id="KW-1185">Reference proteome</keyword>
<accession>A0ABU6S871</accession>
<comment type="caution">
    <text evidence="2">The sequence shown here is derived from an EMBL/GenBank/DDBJ whole genome shotgun (WGS) entry which is preliminary data.</text>
</comment>
<evidence type="ECO:0000313" key="3">
    <source>
        <dbReference type="Proteomes" id="UP001341840"/>
    </source>
</evidence>